<evidence type="ECO:0000313" key="2">
    <source>
        <dbReference type="EMBL" id="KAJ7961104.1"/>
    </source>
</evidence>
<dbReference type="InterPro" id="IPR027443">
    <property type="entry name" value="IPNS-like_sf"/>
</dbReference>
<proteinExistence type="predicted"/>
<dbReference type="PANTHER" id="PTHR34945">
    <property type="entry name" value="2-OXOGLUTARATE (2OG) AND FE(II)-DEPENDENT OXYGENASE SUPERFAMILY PROTEIN"/>
    <property type="match status" value="1"/>
</dbReference>
<reference evidence="2" key="1">
    <citation type="journal article" date="2023" name="Science">
        <title>Elucidation of the pathway for biosynthesis of saponin adjuvants from the soapbark tree.</title>
        <authorList>
            <person name="Reed J."/>
            <person name="Orme A."/>
            <person name="El-Demerdash A."/>
            <person name="Owen C."/>
            <person name="Martin L.B.B."/>
            <person name="Misra R.C."/>
            <person name="Kikuchi S."/>
            <person name="Rejzek M."/>
            <person name="Martin A.C."/>
            <person name="Harkess A."/>
            <person name="Leebens-Mack J."/>
            <person name="Louveau T."/>
            <person name="Stephenson M.J."/>
            <person name="Osbourn A."/>
        </authorList>
    </citation>
    <scope>NUCLEOTIDE SEQUENCE</scope>
    <source>
        <strain evidence="2">S10</strain>
    </source>
</reference>
<dbReference type="PANTHER" id="PTHR34945:SF4">
    <property type="entry name" value="2-OXOGLUTARATE (2OG) AND FE(II)-DEPENDENT OXYGENASE SUPERFAMILY PROTEIN"/>
    <property type="match status" value="1"/>
</dbReference>
<comment type="caution">
    <text evidence="2">The sequence shown here is derived from an EMBL/GenBank/DDBJ whole genome shotgun (WGS) entry which is preliminary data.</text>
</comment>
<organism evidence="2 3">
    <name type="scientific">Quillaja saponaria</name>
    <name type="common">Soap bark tree</name>
    <dbReference type="NCBI Taxonomy" id="32244"/>
    <lineage>
        <taxon>Eukaryota</taxon>
        <taxon>Viridiplantae</taxon>
        <taxon>Streptophyta</taxon>
        <taxon>Embryophyta</taxon>
        <taxon>Tracheophyta</taxon>
        <taxon>Spermatophyta</taxon>
        <taxon>Magnoliopsida</taxon>
        <taxon>eudicotyledons</taxon>
        <taxon>Gunneridae</taxon>
        <taxon>Pentapetalae</taxon>
        <taxon>rosids</taxon>
        <taxon>fabids</taxon>
        <taxon>Fabales</taxon>
        <taxon>Quillajaceae</taxon>
        <taxon>Quillaja</taxon>
    </lineage>
</organism>
<protein>
    <submittedName>
        <fullName evidence="2">1-aminocyclopropane-1-carboxylate oxidase 3</fullName>
    </submittedName>
</protein>
<dbReference type="Gene3D" id="2.60.120.330">
    <property type="entry name" value="B-lactam Antibiotic, Isopenicillin N Synthase, Chain"/>
    <property type="match status" value="1"/>
</dbReference>
<keyword evidence="1" id="KW-1133">Transmembrane helix</keyword>
<dbReference type="KEGG" id="qsa:O6P43_016491"/>
<dbReference type="AlphaFoldDB" id="A0AAD7LMY8"/>
<dbReference type="EMBL" id="JARAOO010000007">
    <property type="protein sequence ID" value="KAJ7961104.1"/>
    <property type="molecule type" value="Genomic_DNA"/>
</dbReference>
<dbReference type="Proteomes" id="UP001163823">
    <property type="component" value="Chromosome 7"/>
</dbReference>
<keyword evidence="3" id="KW-1185">Reference proteome</keyword>
<accession>A0AAD7LMY8</accession>
<evidence type="ECO:0000313" key="3">
    <source>
        <dbReference type="Proteomes" id="UP001163823"/>
    </source>
</evidence>
<keyword evidence="1" id="KW-0812">Transmembrane</keyword>
<keyword evidence="1" id="KW-0472">Membrane</keyword>
<sequence>MWAPPPSPIPTGTGSRSASNETFNEFLEKSLQLPQLAFPDQSEFPASTRHLIPSKIDYPSISSRSRDSIDRLLRSCSEFSVFRISNHGISGQELRSLVEDADFVSCASVSDKGEKNTEFRSQFVDRTGNREKIACVRSSSDSKMEFDGRKDVKTETYRNFCEKMERIVNRVEGIAEQVTLALVENKGKEFITGIQEKESVISLYRYGHNVVERHDFFPRKEKGESSDHHALIFHLPVQHCQFYVQSERGSFSFAADPESIVVTIGKQLEEWSRGEYKSASGERMFFRNLHDNKASSNFSIQLKYSSSCLNHSLNKYYKTISVADQILIAICLAFIFNFSVLIFNCTF</sequence>
<dbReference type="SUPFAM" id="SSF51197">
    <property type="entry name" value="Clavaminate synthase-like"/>
    <property type="match status" value="1"/>
</dbReference>
<name>A0AAD7LMY8_QUISA</name>
<evidence type="ECO:0000256" key="1">
    <source>
        <dbReference type="SAM" id="Phobius"/>
    </source>
</evidence>
<feature type="transmembrane region" description="Helical" evidence="1">
    <location>
        <begin position="326"/>
        <end position="345"/>
    </location>
</feature>
<gene>
    <name evidence="2" type="ORF">O6P43_016491</name>
</gene>